<dbReference type="SUPFAM" id="SSF53187">
    <property type="entry name" value="Zn-dependent exopeptidases"/>
    <property type="match status" value="1"/>
</dbReference>
<gene>
    <name evidence="3" type="ORF">SAMN05216282_103274</name>
</gene>
<feature type="binding site" evidence="1">
    <location>
        <position position="169"/>
    </location>
    <ligand>
        <name>Mn(2+)</name>
        <dbReference type="ChEBI" id="CHEBI:29035"/>
        <label>2</label>
    </ligand>
</feature>
<evidence type="ECO:0000256" key="1">
    <source>
        <dbReference type="PIRSR" id="PIRSR005962-1"/>
    </source>
</evidence>
<dbReference type="PIRSF" id="PIRSF005962">
    <property type="entry name" value="Pept_M20D_amidohydro"/>
    <property type="match status" value="1"/>
</dbReference>
<dbReference type="InterPro" id="IPR011650">
    <property type="entry name" value="Peptidase_M20_dimer"/>
</dbReference>
<evidence type="ECO:0000313" key="4">
    <source>
        <dbReference type="Proteomes" id="UP000198701"/>
    </source>
</evidence>
<dbReference type="STRING" id="386301.SAMN05216282_103274"/>
<dbReference type="PANTHER" id="PTHR11014:SF63">
    <property type="entry name" value="METALLOPEPTIDASE, PUTATIVE (AFU_ORTHOLOGUE AFUA_6G09600)-RELATED"/>
    <property type="match status" value="1"/>
</dbReference>
<feature type="binding site" evidence="1">
    <location>
        <position position="106"/>
    </location>
    <ligand>
        <name>Mn(2+)</name>
        <dbReference type="ChEBI" id="CHEBI:29035"/>
        <label>2</label>
    </ligand>
</feature>
<dbReference type="Pfam" id="PF07687">
    <property type="entry name" value="M20_dimer"/>
    <property type="match status" value="1"/>
</dbReference>
<dbReference type="Gene3D" id="3.30.70.360">
    <property type="match status" value="1"/>
</dbReference>
<dbReference type="Proteomes" id="UP000198701">
    <property type="component" value="Unassembled WGS sequence"/>
</dbReference>
<dbReference type="Pfam" id="PF01546">
    <property type="entry name" value="Peptidase_M20"/>
    <property type="match status" value="1"/>
</dbReference>
<keyword evidence="1" id="KW-0464">Manganese</keyword>
<comment type="cofactor">
    <cofactor evidence="1">
        <name>Mn(2+)</name>
        <dbReference type="ChEBI" id="CHEBI:29035"/>
    </cofactor>
    <text evidence="1">The Mn(2+) ion enhances activity.</text>
</comment>
<feature type="binding site" evidence="1">
    <location>
        <position position="108"/>
    </location>
    <ligand>
        <name>Mn(2+)</name>
        <dbReference type="ChEBI" id="CHEBI:29035"/>
        <label>2</label>
    </ligand>
</feature>
<dbReference type="OrthoDB" id="9777385at2"/>
<dbReference type="AlphaFoldDB" id="A0A1G8ZY33"/>
<evidence type="ECO:0000259" key="2">
    <source>
        <dbReference type="Pfam" id="PF07687"/>
    </source>
</evidence>
<protein>
    <submittedName>
        <fullName evidence="3">Hippurate hydrolase</fullName>
    </submittedName>
</protein>
<sequence>MNSAAGSSTPLEELYMDLHQNPELSFSEHRTSALIAERLLALGLDVTTGIGGTGVVGVLTTGEGPVVMLRADMDALPVKEDTGLPYSSTARGIDGNGTDVPVMHACGHDIHMAALLGALEQLVATRSQWSGTLIALFQPAEENGGGAQVMVDDGLYTKIPLPDVVLGQHVFPFPAGKLGAHPGPAMAAVDSLNVRMFGRGGHGSEPETTIDPVVMAAATVMRLQGVVAREVGAQEVAVVSIGSLHVGATSNIISDEARLGISIRSFDEGVRARVIDAVERIVTAEAMASGATTPPEFSYAERYPVTVNDPVASERTMAAFRAAFGEARMFDPGALTGSEDVGNLASAAGAPLVYWMLGGSDPEEYAAAESAGTIRSDIPTNHSPHYAPVMQPTLATGVEALVVAAREWLGSAAR</sequence>
<dbReference type="GO" id="GO:0016787">
    <property type="term" value="F:hydrolase activity"/>
    <property type="evidence" value="ECO:0007669"/>
    <property type="project" value="UniProtKB-KW"/>
</dbReference>
<dbReference type="Gene3D" id="3.40.630.10">
    <property type="entry name" value="Zn peptidases"/>
    <property type="match status" value="1"/>
</dbReference>
<accession>A0A1G8ZY33</accession>
<feature type="domain" description="Peptidase M20 dimerisation" evidence="2">
    <location>
        <begin position="191"/>
        <end position="286"/>
    </location>
</feature>
<reference evidence="3 4" key="1">
    <citation type="submission" date="2016-10" db="EMBL/GenBank/DDBJ databases">
        <authorList>
            <person name="de Groot N.N."/>
        </authorList>
    </citation>
    <scope>NUCLEOTIDE SEQUENCE [LARGE SCALE GENOMIC DNA]</scope>
    <source>
        <strain evidence="3 4">CGMCC 1.5382</strain>
    </source>
</reference>
<proteinExistence type="predicted"/>
<organism evidence="3 4">
    <name type="scientific">Cryobacterium psychrotolerans</name>
    <dbReference type="NCBI Taxonomy" id="386301"/>
    <lineage>
        <taxon>Bacteria</taxon>
        <taxon>Bacillati</taxon>
        <taxon>Actinomycetota</taxon>
        <taxon>Actinomycetes</taxon>
        <taxon>Micrococcales</taxon>
        <taxon>Microbacteriaceae</taxon>
        <taxon>Cryobacterium</taxon>
    </lineage>
</organism>
<feature type="binding site" evidence="1">
    <location>
        <position position="142"/>
    </location>
    <ligand>
        <name>Mn(2+)</name>
        <dbReference type="ChEBI" id="CHEBI:29035"/>
        <label>2</label>
    </ligand>
</feature>
<dbReference type="InterPro" id="IPR002933">
    <property type="entry name" value="Peptidase_M20"/>
</dbReference>
<dbReference type="InterPro" id="IPR036264">
    <property type="entry name" value="Bact_exopeptidase_dim_dom"/>
</dbReference>
<dbReference type="GO" id="GO:0046872">
    <property type="term" value="F:metal ion binding"/>
    <property type="evidence" value="ECO:0007669"/>
    <property type="project" value="UniProtKB-KW"/>
</dbReference>
<keyword evidence="4" id="KW-1185">Reference proteome</keyword>
<keyword evidence="1" id="KW-0479">Metal-binding</keyword>
<keyword evidence="3" id="KW-0378">Hydrolase</keyword>
<name>A0A1G8ZY33_9MICO</name>
<dbReference type="SUPFAM" id="SSF55031">
    <property type="entry name" value="Bacterial exopeptidase dimerisation domain"/>
    <property type="match status" value="1"/>
</dbReference>
<dbReference type="NCBIfam" id="TIGR01891">
    <property type="entry name" value="amidohydrolases"/>
    <property type="match status" value="1"/>
</dbReference>
<dbReference type="InterPro" id="IPR017439">
    <property type="entry name" value="Amidohydrolase"/>
</dbReference>
<dbReference type="EMBL" id="FNFU01000003">
    <property type="protein sequence ID" value="SDK20042.1"/>
    <property type="molecule type" value="Genomic_DNA"/>
</dbReference>
<evidence type="ECO:0000313" key="3">
    <source>
        <dbReference type="EMBL" id="SDK20042.1"/>
    </source>
</evidence>
<dbReference type="PANTHER" id="PTHR11014">
    <property type="entry name" value="PEPTIDASE M20 FAMILY MEMBER"/>
    <property type="match status" value="1"/>
</dbReference>